<gene>
    <name evidence="2" type="ORF">F2Q69_00037194</name>
</gene>
<evidence type="ECO:0000313" key="3">
    <source>
        <dbReference type="Proteomes" id="UP000712600"/>
    </source>
</evidence>
<comment type="caution">
    <text evidence="2">The sequence shown here is derived from an EMBL/GenBank/DDBJ whole genome shotgun (WGS) entry which is preliminary data.</text>
</comment>
<name>A0A8S9SEQ8_BRACR</name>
<dbReference type="Proteomes" id="UP000712600">
    <property type="component" value="Unassembled WGS sequence"/>
</dbReference>
<proteinExistence type="predicted"/>
<feature type="region of interest" description="Disordered" evidence="1">
    <location>
        <begin position="1"/>
        <end position="25"/>
    </location>
</feature>
<accession>A0A8S9SEQ8</accession>
<sequence>MSLMPSPKGQQPRTKGRKSSEHSRDLFALDVVHAELRYNVNSIVENGERTDNPKCVNT</sequence>
<reference evidence="2" key="1">
    <citation type="submission" date="2019-12" db="EMBL/GenBank/DDBJ databases">
        <title>Genome sequencing and annotation of Brassica cretica.</title>
        <authorList>
            <person name="Studholme D.J."/>
            <person name="Sarris P."/>
        </authorList>
    </citation>
    <scope>NUCLEOTIDE SEQUENCE</scope>
    <source>
        <strain evidence="2">PFS-109/04</strain>
        <tissue evidence="2">Leaf</tissue>
    </source>
</reference>
<organism evidence="2 3">
    <name type="scientific">Brassica cretica</name>
    <name type="common">Mustard</name>
    <dbReference type="NCBI Taxonomy" id="69181"/>
    <lineage>
        <taxon>Eukaryota</taxon>
        <taxon>Viridiplantae</taxon>
        <taxon>Streptophyta</taxon>
        <taxon>Embryophyta</taxon>
        <taxon>Tracheophyta</taxon>
        <taxon>Spermatophyta</taxon>
        <taxon>Magnoliopsida</taxon>
        <taxon>eudicotyledons</taxon>
        <taxon>Gunneridae</taxon>
        <taxon>Pentapetalae</taxon>
        <taxon>rosids</taxon>
        <taxon>malvids</taxon>
        <taxon>Brassicales</taxon>
        <taxon>Brassicaceae</taxon>
        <taxon>Brassiceae</taxon>
        <taxon>Brassica</taxon>
    </lineage>
</organism>
<dbReference type="AlphaFoldDB" id="A0A8S9SEQ8"/>
<dbReference type="EMBL" id="QGKX02000004">
    <property type="protein sequence ID" value="KAF3598495.1"/>
    <property type="molecule type" value="Genomic_DNA"/>
</dbReference>
<protein>
    <submittedName>
        <fullName evidence="2">Uncharacterized protein</fullName>
    </submittedName>
</protein>
<evidence type="ECO:0000256" key="1">
    <source>
        <dbReference type="SAM" id="MobiDB-lite"/>
    </source>
</evidence>
<evidence type="ECO:0000313" key="2">
    <source>
        <dbReference type="EMBL" id="KAF3598495.1"/>
    </source>
</evidence>